<dbReference type="EMBL" id="JAVRRL010000023">
    <property type="protein sequence ID" value="KAK5113476.1"/>
    <property type="molecule type" value="Genomic_DNA"/>
</dbReference>
<proteinExistence type="predicted"/>
<evidence type="ECO:0000313" key="3">
    <source>
        <dbReference type="Proteomes" id="UP001310890"/>
    </source>
</evidence>
<feature type="domain" description="2EXR" evidence="1">
    <location>
        <begin position="16"/>
        <end position="77"/>
    </location>
</feature>
<comment type="caution">
    <text evidence="2">The sequence shown here is derived from an EMBL/GenBank/DDBJ whole genome shotgun (WGS) entry which is preliminary data.</text>
</comment>
<accession>A0AAN7TPF6</accession>
<dbReference type="Pfam" id="PF20150">
    <property type="entry name" value="2EXR"/>
    <property type="match status" value="1"/>
</dbReference>
<name>A0AAN7TPF6_9PEZI</name>
<dbReference type="PANTHER" id="PTHR42085">
    <property type="entry name" value="F-BOX DOMAIN-CONTAINING PROTEIN"/>
    <property type="match status" value="1"/>
</dbReference>
<sequence>MQPQSQQQTRTQLTGFFSLPPELREEIYLLVLQKPHNTITMLANHTSYKSEISAAQPSLTKVCKQLRHETLPVYYNANVFLADVSEADDVATAQRWLRAIGDERVKELLDLKHCRIGHTGDQGSTTMTATEADALVHPRVAEASRKMREMFVDHFGALNCRKFTAEDLSAILSRFHNLCNNPC</sequence>
<dbReference type="InterPro" id="IPR045518">
    <property type="entry name" value="2EXR"/>
</dbReference>
<organism evidence="2 3">
    <name type="scientific">Meristemomyces frigidus</name>
    <dbReference type="NCBI Taxonomy" id="1508187"/>
    <lineage>
        <taxon>Eukaryota</taxon>
        <taxon>Fungi</taxon>
        <taxon>Dikarya</taxon>
        <taxon>Ascomycota</taxon>
        <taxon>Pezizomycotina</taxon>
        <taxon>Dothideomycetes</taxon>
        <taxon>Dothideomycetidae</taxon>
        <taxon>Mycosphaerellales</taxon>
        <taxon>Teratosphaeriaceae</taxon>
        <taxon>Meristemomyces</taxon>
    </lineage>
</organism>
<evidence type="ECO:0000259" key="1">
    <source>
        <dbReference type="Pfam" id="PF20150"/>
    </source>
</evidence>
<dbReference type="Proteomes" id="UP001310890">
    <property type="component" value="Unassembled WGS sequence"/>
</dbReference>
<dbReference type="PANTHER" id="PTHR42085:SF2">
    <property type="entry name" value="F-BOX DOMAIN-CONTAINING PROTEIN"/>
    <property type="match status" value="1"/>
</dbReference>
<gene>
    <name evidence="2" type="ORF">LTR62_003345</name>
</gene>
<dbReference type="AlphaFoldDB" id="A0AAN7TPF6"/>
<dbReference type="InterPro" id="IPR038883">
    <property type="entry name" value="AN11006-like"/>
</dbReference>
<protein>
    <recommendedName>
        <fullName evidence="1">2EXR domain-containing protein</fullName>
    </recommendedName>
</protein>
<reference evidence="2" key="1">
    <citation type="submission" date="2023-08" db="EMBL/GenBank/DDBJ databases">
        <title>Black Yeasts Isolated from many extreme environments.</title>
        <authorList>
            <person name="Coleine C."/>
            <person name="Stajich J.E."/>
            <person name="Selbmann L."/>
        </authorList>
    </citation>
    <scope>NUCLEOTIDE SEQUENCE</scope>
    <source>
        <strain evidence="2">CCFEE 5401</strain>
    </source>
</reference>
<evidence type="ECO:0000313" key="2">
    <source>
        <dbReference type="EMBL" id="KAK5113476.1"/>
    </source>
</evidence>